<dbReference type="InterPro" id="IPR052173">
    <property type="entry name" value="Beta-lactam_resp_regulator"/>
</dbReference>
<evidence type="ECO:0000256" key="5">
    <source>
        <dbReference type="RuleBase" id="RU362123"/>
    </source>
</evidence>
<keyword evidence="5" id="KW-0813">Transport</keyword>
<comment type="caution">
    <text evidence="7">The sequence shown here is derived from an EMBL/GenBank/DDBJ whole genome shotgun (WGS) entry which is preliminary data.</text>
</comment>
<reference evidence="7" key="1">
    <citation type="journal article" date="2014" name="Int. J. Syst. Evol. Microbiol.">
        <title>Complete genome sequence of Corynebacterium casei LMG S-19264T (=DSM 44701T), isolated from a smear-ripened cheese.</title>
        <authorList>
            <consortium name="US DOE Joint Genome Institute (JGI-PGF)"/>
            <person name="Walter F."/>
            <person name="Albersmeier A."/>
            <person name="Kalinowski J."/>
            <person name="Ruckert C."/>
        </authorList>
    </citation>
    <scope>NUCLEOTIDE SEQUENCE</scope>
    <source>
        <strain evidence="7">KCTC 42731</strain>
    </source>
</reference>
<dbReference type="PRINTS" id="PR01374">
    <property type="entry name" value="TONBPROTEIN"/>
</dbReference>
<keyword evidence="8" id="KW-1185">Reference proteome</keyword>
<keyword evidence="3 5" id="KW-1133">Transmembrane helix</keyword>
<dbReference type="NCBIfam" id="TIGR01352">
    <property type="entry name" value="tonB_Cterm"/>
    <property type="match status" value="1"/>
</dbReference>
<dbReference type="GO" id="GO:0015891">
    <property type="term" value="P:siderophore transport"/>
    <property type="evidence" value="ECO:0007669"/>
    <property type="project" value="InterPro"/>
</dbReference>
<dbReference type="CDD" id="cd07341">
    <property type="entry name" value="M56_BlaR1_MecR1_like"/>
    <property type="match status" value="1"/>
</dbReference>
<organism evidence="7 8">
    <name type="scientific">Thalassotalea marina</name>
    <dbReference type="NCBI Taxonomy" id="1673741"/>
    <lineage>
        <taxon>Bacteria</taxon>
        <taxon>Pseudomonadati</taxon>
        <taxon>Pseudomonadota</taxon>
        <taxon>Gammaproteobacteria</taxon>
        <taxon>Alteromonadales</taxon>
        <taxon>Colwelliaceae</taxon>
        <taxon>Thalassotalea</taxon>
    </lineage>
</organism>
<comment type="function">
    <text evidence="5">Interacts with outer membrane receptor proteins that carry out high-affinity binding and energy dependent uptake into the periplasmic space of specific substrates. It could act to transduce energy from the cytoplasmic membrane to specific energy-requiring processes in the outer membrane, resulting in the release into the periplasm of ligands bound by these outer membrane proteins.</text>
</comment>
<reference evidence="7" key="2">
    <citation type="submission" date="2020-09" db="EMBL/GenBank/DDBJ databases">
        <authorList>
            <person name="Sun Q."/>
            <person name="Kim S."/>
        </authorList>
    </citation>
    <scope>NUCLEOTIDE SEQUENCE</scope>
    <source>
        <strain evidence="7">KCTC 42731</strain>
    </source>
</reference>
<sequence length="638" mass="71530">MSTELIENSATLYHLALTLIHFIWQGGLIAFALKLTLLFTSFKQVQFRYFASCTAMLACLLAPIATFTYIYQPEINSSALFLSNNLFVDLENAALHSTQSAWYDEFVITLPYVSIIWLTVVLLLSSKLLTELHQIKRLSQVGTVQPSDQLQQRFEQLIEKVGASKNTRLFITLKTSVPMALGWLRPVVLIPASMVTGLTPQQLDMLLLHELAHVRRHDYLVNFIQTLVETLLFFHPAVRWISKQIRNEREYCSDDIAVEHAGCAVAYAHTLADTASLCRQHRHNAIPSMAMAASGGDLKQRVVRLVDQHHCSTTDDSGKFLASSLIIISMLALAAKPYINLPFIDLSSGYIFFSDQSKDQVLAPNFDKVSVSDSSLASLLLNQENPLQQEQHKPEKIEVSVLNRPEKNPFELQTTARAQQTISEKKATLLKSSNVVEKQLEVKVTSRKSNSVNKLAATNNTVVANNKAPHIVLDKPMLERSSSDIAFEKTDSANSNSGLKNPYANDIAALIEEPQARIVDEYNTDWGQPAKTAEPIAIKSKANNQDHALINAKAIVSPDPRYPSTAKRRGLELDIKVHFTIDENGRVKNLEFEKKSKVNYFRSAIRDAMSKWRFLPAKLNGQPVESHMSKIFSFNLMQ</sequence>
<evidence type="ECO:0000256" key="3">
    <source>
        <dbReference type="ARBA" id="ARBA00022989"/>
    </source>
</evidence>
<dbReference type="GO" id="GO:0055085">
    <property type="term" value="P:transmembrane transport"/>
    <property type="evidence" value="ECO:0007669"/>
    <property type="project" value="InterPro"/>
</dbReference>
<evidence type="ECO:0000256" key="1">
    <source>
        <dbReference type="ARBA" id="ARBA00004167"/>
    </source>
</evidence>
<dbReference type="GO" id="GO:0005886">
    <property type="term" value="C:plasma membrane"/>
    <property type="evidence" value="ECO:0007669"/>
    <property type="project" value="UniProtKB-SubCell"/>
</dbReference>
<dbReference type="AlphaFoldDB" id="A0A919BFD4"/>
<dbReference type="RefSeq" id="WP_189768532.1">
    <property type="nucleotide sequence ID" value="NZ_BNCK01000003.1"/>
</dbReference>
<dbReference type="PROSITE" id="PS52015">
    <property type="entry name" value="TONB_CTD"/>
    <property type="match status" value="1"/>
</dbReference>
<dbReference type="InterPro" id="IPR006260">
    <property type="entry name" value="TonB/TolA_C"/>
</dbReference>
<keyword evidence="2 5" id="KW-0812">Transmembrane</keyword>
<dbReference type="Proteomes" id="UP000623842">
    <property type="component" value="Unassembled WGS sequence"/>
</dbReference>
<dbReference type="Gene3D" id="3.30.2010.10">
    <property type="entry name" value="Metalloproteases ('zincins'), catalytic domain"/>
    <property type="match status" value="1"/>
</dbReference>
<evidence type="ECO:0000256" key="4">
    <source>
        <dbReference type="ARBA" id="ARBA00023136"/>
    </source>
</evidence>
<dbReference type="PANTHER" id="PTHR34978:SF3">
    <property type="entry name" value="SLR0241 PROTEIN"/>
    <property type="match status" value="1"/>
</dbReference>
<comment type="similarity">
    <text evidence="5">Belongs to the TonB family.</text>
</comment>
<feature type="transmembrane region" description="Helical" evidence="5">
    <location>
        <begin position="49"/>
        <end position="71"/>
    </location>
</feature>
<dbReference type="Pfam" id="PF05569">
    <property type="entry name" value="Peptidase_M56"/>
    <property type="match status" value="1"/>
</dbReference>
<keyword evidence="5" id="KW-1003">Cell membrane</keyword>
<keyword evidence="5" id="KW-0997">Cell inner membrane</keyword>
<keyword evidence="5" id="KW-0735">Signal-anchor</keyword>
<name>A0A919BFD4_9GAMM</name>
<dbReference type="GO" id="GO:0015031">
    <property type="term" value="P:protein transport"/>
    <property type="evidence" value="ECO:0007669"/>
    <property type="project" value="UniProtKB-UniRule"/>
</dbReference>
<keyword evidence="5" id="KW-0653">Protein transport</keyword>
<dbReference type="InterPro" id="IPR003538">
    <property type="entry name" value="TonB"/>
</dbReference>
<dbReference type="EMBL" id="BNCK01000003">
    <property type="protein sequence ID" value="GHF87237.1"/>
    <property type="molecule type" value="Genomic_DNA"/>
</dbReference>
<evidence type="ECO:0000313" key="7">
    <source>
        <dbReference type="EMBL" id="GHF87237.1"/>
    </source>
</evidence>
<dbReference type="GO" id="GO:0030288">
    <property type="term" value="C:outer membrane-bounded periplasmic space"/>
    <property type="evidence" value="ECO:0007669"/>
    <property type="project" value="InterPro"/>
</dbReference>
<dbReference type="Gene3D" id="3.30.1150.10">
    <property type="match status" value="1"/>
</dbReference>
<feature type="domain" description="TonB C-terminal" evidence="6">
    <location>
        <begin position="547"/>
        <end position="638"/>
    </location>
</feature>
<evidence type="ECO:0000259" key="6">
    <source>
        <dbReference type="PROSITE" id="PS52015"/>
    </source>
</evidence>
<dbReference type="Pfam" id="PF03544">
    <property type="entry name" value="TonB_C"/>
    <property type="match status" value="1"/>
</dbReference>
<dbReference type="InterPro" id="IPR037682">
    <property type="entry name" value="TonB_C"/>
</dbReference>
<evidence type="ECO:0000313" key="8">
    <source>
        <dbReference type="Proteomes" id="UP000623842"/>
    </source>
</evidence>
<feature type="transmembrane region" description="Helical" evidence="5">
    <location>
        <begin position="106"/>
        <end position="129"/>
    </location>
</feature>
<dbReference type="PANTHER" id="PTHR34978">
    <property type="entry name" value="POSSIBLE SENSOR-TRANSDUCER PROTEIN BLAR"/>
    <property type="match status" value="1"/>
</dbReference>
<accession>A0A919BFD4</accession>
<comment type="subcellular location">
    <subcellularLocation>
        <location evidence="5">Cell inner membrane</location>
        <topology evidence="5">Single-pass membrane protein</topology>
        <orientation evidence="5">Periplasmic side</orientation>
    </subcellularLocation>
    <subcellularLocation>
        <location evidence="1">Membrane</location>
        <topology evidence="1">Single-pass membrane protein</topology>
    </subcellularLocation>
</comment>
<feature type="transmembrane region" description="Helical" evidence="5">
    <location>
        <begin position="320"/>
        <end position="339"/>
    </location>
</feature>
<evidence type="ECO:0000256" key="2">
    <source>
        <dbReference type="ARBA" id="ARBA00022692"/>
    </source>
</evidence>
<keyword evidence="4 5" id="KW-0472">Membrane</keyword>
<dbReference type="SUPFAM" id="SSF74653">
    <property type="entry name" value="TolA/TonB C-terminal domain"/>
    <property type="match status" value="1"/>
</dbReference>
<comment type="caution">
    <text evidence="5">Lacks conserved residue(s) required for the propagation of feature annotation.</text>
</comment>
<dbReference type="GO" id="GO:0031992">
    <property type="term" value="F:energy transducer activity"/>
    <property type="evidence" value="ECO:0007669"/>
    <property type="project" value="InterPro"/>
</dbReference>
<proteinExistence type="inferred from homology"/>
<feature type="transmembrane region" description="Helical" evidence="5">
    <location>
        <begin position="12"/>
        <end position="37"/>
    </location>
</feature>
<protein>
    <recommendedName>
        <fullName evidence="5">Protein TonB</fullName>
    </recommendedName>
</protein>
<gene>
    <name evidence="7" type="ORF">GCM10017161_13450</name>
</gene>
<dbReference type="InterPro" id="IPR008756">
    <property type="entry name" value="Peptidase_M56"/>
</dbReference>